<name>A0ACC0B090_CATRO</name>
<dbReference type="EMBL" id="CM044705">
    <property type="protein sequence ID" value="KAI5665206.1"/>
    <property type="molecule type" value="Genomic_DNA"/>
</dbReference>
<dbReference type="Proteomes" id="UP001060085">
    <property type="component" value="Linkage Group LG05"/>
</dbReference>
<organism evidence="1 2">
    <name type="scientific">Catharanthus roseus</name>
    <name type="common">Madagascar periwinkle</name>
    <name type="synonym">Vinca rosea</name>
    <dbReference type="NCBI Taxonomy" id="4058"/>
    <lineage>
        <taxon>Eukaryota</taxon>
        <taxon>Viridiplantae</taxon>
        <taxon>Streptophyta</taxon>
        <taxon>Embryophyta</taxon>
        <taxon>Tracheophyta</taxon>
        <taxon>Spermatophyta</taxon>
        <taxon>Magnoliopsida</taxon>
        <taxon>eudicotyledons</taxon>
        <taxon>Gunneridae</taxon>
        <taxon>Pentapetalae</taxon>
        <taxon>asterids</taxon>
        <taxon>lamiids</taxon>
        <taxon>Gentianales</taxon>
        <taxon>Apocynaceae</taxon>
        <taxon>Rauvolfioideae</taxon>
        <taxon>Vinceae</taxon>
        <taxon>Catharanthinae</taxon>
        <taxon>Catharanthus</taxon>
    </lineage>
</organism>
<evidence type="ECO:0000313" key="1">
    <source>
        <dbReference type="EMBL" id="KAI5665206.1"/>
    </source>
</evidence>
<comment type="caution">
    <text evidence="1">The sequence shown here is derived from an EMBL/GenBank/DDBJ whole genome shotgun (WGS) entry which is preliminary data.</text>
</comment>
<gene>
    <name evidence="1" type="ORF">M9H77_24529</name>
</gene>
<keyword evidence="2" id="KW-1185">Reference proteome</keyword>
<protein>
    <submittedName>
        <fullName evidence="1">Uncharacterized protein</fullName>
    </submittedName>
</protein>
<reference evidence="2" key="1">
    <citation type="journal article" date="2023" name="Nat. Plants">
        <title>Single-cell RNA sequencing provides a high-resolution roadmap for understanding the multicellular compartmentation of specialized metabolism.</title>
        <authorList>
            <person name="Sun S."/>
            <person name="Shen X."/>
            <person name="Li Y."/>
            <person name="Li Y."/>
            <person name="Wang S."/>
            <person name="Li R."/>
            <person name="Zhang H."/>
            <person name="Shen G."/>
            <person name="Guo B."/>
            <person name="Wei J."/>
            <person name="Xu J."/>
            <person name="St-Pierre B."/>
            <person name="Chen S."/>
            <person name="Sun C."/>
        </authorList>
    </citation>
    <scope>NUCLEOTIDE SEQUENCE [LARGE SCALE GENOMIC DNA]</scope>
</reference>
<accession>A0ACC0B090</accession>
<proteinExistence type="predicted"/>
<evidence type="ECO:0000313" key="2">
    <source>
        <dbReference type="Proteomes" id="UP001060085"/>
    </source>
</evidence>
<sequence length="671" mass="75567">MLGLTAMAAAAALPINFKIEKRLTFGNLYDSSCFHHRTISMVVRMRANSYTRVPMDTAGAYQLIDNETGEKFIIWGGEENDPHDSSLPTEQILSCKEVVSKNKMSRHFNSNDDAVRSKKANGSAVTRSFGRLKSQRVRDLFRRSERKKQESNDPDHKDQNIDDAPLQLSETGDMKQNIMTRDPIKYPQKASRHEIKQFPVYQREETKYRVSDIGSGGSDVSRASSNSFRGWGNREPMNDYSSRTDDISPRRRNLSDKNSFFSRKSFKDLGCSEYMIDSLRGLNFIRPSHIQAMAFEPVIGRKSCIIADQSGSGKTLSYLLPLVQRLREEELQGLGKPLSQNPRAVILVPTAELASQVLSICRSLSKLGVPFRSMVVTGGFRQRTQLENLKQEIDVLIATPGRFMFLMKEGFLQLSNLKCAVLDEVDILFNDEDFELALQCLMDTTPITTQYLFVTATLPIDIYNKLIEAFPDCDVIMGPGMHRTSPGLEEVLVDCSGAETAERTPDTAFLNKKNALLQLVEENPVTKTIVFCNKIETCRKVENVLKRSDRKGSTVRVLPFHAALDQDVRLSNLKEFRDPKLKNGSLFLVCTDRASRGIDFAGVDHVVLFDFPRDPSEYVRRVGRTARGAGGKGKAYIFVVGKQVPLARKIIERNRKGHPLHDVPSAYELMT</sequence>